<dbReference type="GO" id="GO:0004386">
    <property type="term" value="F:helicase activity"/>
    <property type="evidence" value="ECO:0007669"/>
    <property type="project" value="UniProtKB-KW"/>
</dbReference>
<dbReference type="EMBL" id="CP035952">
    <property type="protein sequence ID" value="QBF27648.1"/>
    <property type="molecule type" value="Genomic_DNA"/>
</dbReference>
<dbReference type="PROSITE" id="PS50966">
    <property type="entry name" value="ZF_SWIM"/>
    <property type="match status" value="1"/>
</dbReference>
<feature type="domain" description="Helicase C-terminal" evidence="6">
    <location>
        <begin position="935"/>
        <end position="1095"/>
    </location>
</feature>
<feature type="domain" description="Helicase ATP-binding" evidence="5">
    <location>
        <begin position="649"/>
        <end position="809"/>
    </location>
</feature>
<gene>
    <name evidence="7" type="ORF">EXN22_18860</name>
</gene>
<dbReference type="SMART" id="SM00487">
    <property type="entry name" value="DEXDc"/>
    <property type="match status" value="1"/>
</dbReference>
<evidence type="ECO:0000259" key="6">
    <source>
        <dbReference type="PROSITE" id="PS51194"/>
    </source>
</evidence>
<accession>A0A411MLJ3</accession>
<dbReference type="Pfam" id="PF00176">
    <property type="entry name" value="SNF2-rel_dom"/>
    <property type="match status" value="1"/>
</dbReference>
<dbReference type="PANTHER" id="PTHR10799">
    <property type="entry name" value="SNF2/RAD54 HELICASE FAMILY"/>
    <property type="match status" value="1"/>
</dbReference>
<dbReference type="InterPro" id="IPR014001">
    <property type="entry name" value="Helicase_ATP-bd"/>
</dbReference>
<dbReference type="GO" id="GO:0016787">
    <property type="term" value="F:hydrolase activity"/>
    <property type="evidence" value="ECO:0007669"/>
    <property type="project" value="UniProtKB-KW"/>
</dbReference>
<protein>
    <submittedName>
        <fullName evidence="7">Helicase SNF2</fullName>
    </submittedName>
</protein>
<keyword evidence="8" id="KW-1185">Reference proteome</keyword>
<evidence type="ECO:0000256" key="2">
    <source>
        <dbReference type="ARBA" id="ARBA00022806"/>
    </source>
</evidence>
<keyword evidence="1" id="KW-0378">Hydrolase</keyword>
<dbReference type="CDD" id="cd18012">
    <property type="entry name" value="DEXQc_arch_SWI2_SNF2"/>
    <property type="match status" value="1"/>
</dbReference>
<dbReference type="PROSITE" id="PS51194">
    <property type="entry name" value="HELICASE_CTER"/>
    <property type="match status" value="1"/>
</dbReference>
<evidence type="ECO:0000259" key="5">
    <source>
        <dbReference type="PROSITE" id="PS51192"/>
    </source>
</evidence>
<dbReference type="SUPFAM" id="SSF52540">
    <property type="entry name" value="P-loop containing nucleoside triphosphate hydrolases"/>
    <property type="match status" value="2"/>
</dbReference>
<dbReference type="InterPro" id="IPR000330">
    <property type="entry name" value="SNF2_N"/>
</dbReference>
<dbReference type="InterPro" id="IPR027417">
    <property type="entry name" value="P-loop_NTPase"/>
</dbReference>
<keyword evidence="3" id="KW-0863">Zinc-finger</keyword>
<keyword evidence="2 7" id="KW-0547">Nucleotide-binding</keyword>
<dbReference type="SMART" id="SM00490">
    <property type="entry name" value="HELICc"/>
    <property type="match status" value="1"/>
</dbReference>
<dbReference type="InterPro" id="IPR038718">
    <property type="entry name" value="SNF2-like_sf"/>
</dbReference>
<evidence type="ECO:0000313" key="8">
    <source>
        <dbReference type="Proteomes" id="UP000291130"/>
    </source>
</evidence>
<evidence type="ECO:0000256" key="1">
    <source>
        <dbReference type="ARBA" id="ARBA00022801"/>
    </source>
</evidence>
<dbReference type="RefSeq" id="WP_130265496.1">
    <property type="nucleotide sequence ID" value="NZ_CP035952.1"/>
</dbReference>
<organism evidence="7 8">
    <name type="scientific">Pseudomonas tructae</name>
    <dbReference type="NCBI Taxonomy" id="2518644"/>
    <lineage>
        <taxon>Bacteria</taxon>
        <taxon>Pseudomonadati</taxon>
        <taxon>Pseudomonadota</taxon>
        <taxon>Gammaproteobacteria</taxon>
        <taxon>Pseudomonadales</taxon>
        <taxon>Pseudomonadaceae</taxon>
        <taxon>Pseudomonas</taxon>
    </lineage>
</organism>
<dbReference type="InterPro" id="IPR049730">
    <property type="entry name" value="SNF2/RAD54-like_C"/>
</dbReference>
<dbReference type="PROSITE" id="PS51192">
    <property type="entry name" value="HELICASE_ATP_BIND_1"/>
    <property type="match status" value="1"/>
</dbReference>
<dbReference type="AlphaFoldDB" id="A0A411MLJ3"/>
<dbReference type="GO" id="GO:0005524">
    <property type="term" value="F:ATP binding"/>
    <property type="evidence" value="ECO:0007669"/>
    <property type="project" value="InterPro"/>
</dbReference>
<feature type="domain" description="SWIM-type" evidence="4">
    <location>
        <begin position="61"/>
        <end position="95"/>
    </location>
</feature>
<dbReference type="Gene3D" id="3.40.50.300">
    <property type="entry name" value="P-loop containing nucleotide triphosphate hydrolases"/>
    <property type="match status" value="1"/>
</dbReference>
<dbReference type="OrthoDB" id="9760715at2"/>
<proteinExistence type="predicted"/>
<dbReference type="InterPro" id="IPR007527">
    <property type="entry name" value="Znf_SWIM"/>
</dbReference>
<dbReference type="CDD" id="cd18793">
    <property type="entry name" value="SF2_C_SNF"/>
    <property type="match status" value="1"/>
</dbReference>
<evidence type="ECO:0000259" key="4">
    <source>
        <dbReference type="PROSITE" id="PS50966"/>
    </source>
</evidence>
<dbReference type="GO" id="GO:0008270">
    <property type="term" value="F:zinc ion binding"/>
    <property type="evidence" value="ECO:0007669"/>
    <property type="project" value="UniProtKB-KW"/>
</dbReference>
<reference evidence="7 8" key="1">
    <citation type="submission" date="2019-02" db="EMBL/GenBank/DDBJ databases">
        <title>Complete genome sequence of Pseudomonas sp. SNU WT1 isolated from rainbow trout.</title>
        <authorList>
            <person name="Oh W.T."/>
            <person name="Park S.C."/>
        </authorList>
    </citation>
    <scope>NUCLEOTIDE SEQUENCE [LARGE SCALE GENOMIC DNA]</scope>
    <source>
        <strain evidence="7 8">SNU WT1</strain>
    </source>
</reference>
<dbReference type="InterPro" id="IPR001650">
    <property type="entry name" value="Helicase_C-like"/>
</dbReference>
<evidence type="ECO:0000313" key="7">
    <source>
        <dbReference type="EMBL" id="QBF27648.1"/>
    </source>
</evidence>
<keyword evidence="2 7" id="KW-0347">Helicase</keyword>
<dbReference type="Pfam" id="PF04434">
    <property type="entry name" value="SWIM"/>
    <property type="match status" value="1"/>
</dbReference>
<dbReference type="Pfam" id="PF00271">
    <property type="entry name" value="Helicase_C"/>
    <property type="match status" value="1"/>
</dbReference>
<name>A0A411MLJ3_9PSED</name>
<dbReference type="KEGG" id="ptk:EXN22_18860"/>
<sequence length="1111" mass="124870">MRKTLQQVLEDSDWTEAFPPNALERGFHYADEHRVKVISLEDYKFTSVCRGSGANVYTQSVSVNPGTHFSSLNADCTCPVGFDCKHCAAALFHLTTVCESQSGTQKDDGEQLSPELENWLGRLEKSAPDTEKPAEPSTRTLMYELEFQPGGTATITPYKCKRLKDGRFTGHKPILYPHEILRQHPGFLSESDAKFLRMVVAGTSNGALSRGVNLEGSEGAELLAHALATERLFLLAGEQPLKPGPTLTGEFRWEAFNSECFTGSWYHQGRMLKPVLALKPLYYVDTEKDVIGLLSHSYDEVVACSLTLAPLVPANQVVNFSHRIQTLNRQIPTPRTLSETIIDGIAPTPHLILGSHEFSAYVPQSGRMQRQHQHRAALSFVYDGIHASGKQGTEITRLDGTTNQRIQRQPDAEKLIRLTLLRLGFKVATRQSKALPESAGELLELATEGAWLRFMLNDLPTLREQGWKIEYTDDFAFNLTEVDDWYAHIDEAGGRDWFDLEVGIEVNGQRLSLLPILLNVLRTHPELLNPAQLNKRRDDESLLVQIPTTQGEVRRSLQVALPYGRLKPVLATLGDFYLREPGEASVRLPTLDATRLNALQDIPLSWQGGDRVRNLGERLRDIRQQPVQIPQGLNATLRTYQLEGLSWMQALRELEVGGILADDMGLGKTLQALAHLLTEKNAGRLTRPAMVVMPTSLIPNWQDEAQRFAPGLKVLTLQGLSRRKHFDTLQDYDLLLTTYALLPKDLEHFKGLTLHVLILDEAQYIKSPSSKAAQAARQLEARQRLCLSGTPLENHLGELWSLFHFLLPGWLGDAQSFNRDYRTPIERQGNNERLQHLNSRIKPFLLRRTKEQVATELPAKTEMIHWVDLSDAQRDVYETMRLAMDQKVRAEITRKGVARSQIIILEALLKLRQVCCDLRLVNSEAPTARGAHSGKLTSLMEMLEELLAEGRRVLLFSQFTSMLRLIEHELEQRGIAYALLTGETRDRRAPVQDFQNGRLQIFLISLKAGGVGLNLTAADTVIHYDPWWNPAAENQATDRAYRIGQEKPVFVYKLITRGTVEEKIQQLQQEKSALAAGVLDGRQAGDWRLAAEDIDALFAPLPRNRKASKTG</sequence>
<keyword evidence="2 7" id="KW-0067">ATP-binding</keyword>
<keyword evidence="3" id="KW-0479">Metal-binding</keyword>
<dbReference type="Gene3D" id="3.40.50.10810">
    <property type="entry name" value="Tandem AAA-ATPase domain"/>
    <property type="match status" value="1"/>
</dbReference>
<keyword evidence="3" id="KW-0862">Zinc</keyword>
<dbReference type="Proteomes" id="UP000291130">
    <property type="component" value="Chromosome"/>
</dbReference>
<evidence type="ECO:0000256" key="3">
    <source>
        <dbReference type="PROSITE-ProRule" id="PRU00325"/>
    </source>
</evidence>